<evidence type="ECO:0000313" key="2">
    <source>
        <dbReference type="EMBL" id="RCN25735.1"/>
    </source>
</evidence>
<reference evidence="2 3" key="1">
    <citation type="submission" date="2014-10" db="EMBL/GenBank/DDBJ databases">
        <title>Draft genome of the hookworm Ancylostoma caninum.</title>
        <authorList>
            <person name="Mitreva M."/>
        </authorList>
    </citation>
    <scope>NUCLEOTIDE SEQUENCE [LARGE SCALE GENOMIC DNA]</scope>
    <source>
        <strain evidence="2 3">Baltimore</strain>
    </source>
</reference>
<evidence type="ECO:0000313" key="3">
    <source>
        <dbReference type="Proteomes" id="UP000252519"/>
    </source>
</evidence>
<dbReference type="OrthoDB" id="5816235at2759"/>
<dbReference type="EMBL" id="JOJR01010653">
    <property type="protein sequence ID" value="RCN25735.1"/>
    <property type="molecule type" value="Genomic_DNA"/>
</dbReference>
<evidence type="ECO:0000256" key="1">
    <source>
        <dbReference type="SAM" id="MobiDB-lite"/>
    </source>
</evidence>
<name>A0A368F484_ANCCA</name>
<proteinExistence type="predicted"/>
<dbReference type="AlphaFoldDB" id="A0A368F484"/>
<feature type="region of interest" description="Disordered" evidence="1">
    <location>
        <begin position="208"/>
        <end position="267"/>
    </location>
</feature>
<dbReference type="Proteomes" id="UP000252519">
    <property type="component" value="Unassembled WGS sequence"/>
</dbReference>
<dbReference type="STRING" id="29170.A0A368F484"/>
<feature type="compositionally biased region" description="Basic and acidic residues" evidence="1">
    <location>
        <begin position="225"/>
        <end position="243"/>
    </location>
</feature>
<organism evidence="2 3">
    <name type="scientific">Ancylostoma caninum</name>
    <name type="common">Dog hookworm</name>
    <dbReference type="NCBI Taxonomy" id="29170"/>
    <lineage>
        <taxon>Eukaryota</taxon>
        <taxon>Metazoa</taxon>
        <taxon>Ecdysozoa</taxon>
        <taxon>Nematoda</taxon>
        <taxon>Chromadorea</taxon>
        <taxon>Rhabditida</taxon>
        <taxon>Rhabditina</taxon>
        <taxon>Rhabditomorpha</taxon>
        <taxon>Strongyloidea</taxon>
        <taxon>Ancylostomatidae</taxon>
        <taxon>Ancylostomatinae</taxon>
        <taxon>Ancylostoma</taxon>
    </lineage>
</organism>
<accession>A0A368F484</accession>
<keyword evidence="3" id="KW-1185">Reference proteome</keyword>
<sequence>MVKDLSPAQLSTLWLLHDRHTTRHAVEKAIELGLPLWKEAVHLARACHRSNMDLAGGAYYVVGSDFVDNEDSSQYAYHELGRYPDVIACNLSRKDQNERFNSDIGTGCLLYPSTSREDLLHSSASMCRDSYNSVEYLFSRIDINVLAVDDAKNPFESDRSKHIQLLLGGVSSADLENFQSEKSSLEICEISDDNESICTRSCVEASTTPVSEEANDASNESSSMKQKEGQSVHLINEKSRSQKETSTPHAGCASGKKSSRSESEEDRYDFAKLDAQMPRYCEVPSTLPTRSLKLMDRMEFERRLMSEIELEREEKRSAIRSKSPSGDSHGECSQRSTAMEMDDAVSQLGEALSVFSLVVLHLRLRLHTFLLCFRLSPNPSAVSLLASVIYQRAMFKTNIFDSRSRRKSIFLERVVHFF</sequence>
<gene>
    <name evidence="2" type="ORF">ANCCAN_28550</name>
</gene>
<feature type="region of interest" description="Disordered" evidence="1">
    <location>
        <begin position="312"/>
        <end position="336"/>
    </location>
</feature>
<protein>
    <submittedName>
        <fullName evidence="2">Uncharacterized protein</fullName>
    </submittedName>
</protein>
<feature type="compositionally biased region" description="Polar residues" evidence="1">
    <location>
        <begin position="320"/>
        <end position="336"/>
    </location>
</feature>
<comment type="caution">
    <text evidence="2">The sequence shown here is derived from an EMBL/GenBank/DDBJ whole genome shotgun (WGS) entry which is preliminary data.</text>
</comment>